<name>A0A226WS80_CABSO</name>
<proteinExistence type="predicted"/>
<accession>A0A226WS80</accession>
<organism evidence="2 4">
    <name type="scientific">Caballeronia sordidicola</name>
    <name type="common">Burkholderia sordidicola</name>
    <dbReference type="NCBI Taxonomy" id="196367"/>
    <lineage>
        <taxon>Bacteria</taxon>
        <taxon>Pseudomonadati</taxon>
        <taxon>Pseudomonadota</taxon>
        <taxon>Betaproteobacteria</taxon>
        <taxon>Burkholderiales</taxon>
        <taxon>Burkholderiaceae</taxon>
        <taxon>Caballeronia</taxon>
    </lineage>
</organism>
<dbReference type="EMBL" id="MTHB01000234">
    <property type="protein sequence ID" value="OXC74035.1"/>
    <property type="molecule type" value="Genomic_DNA"/>
</dbReference>
<comment type="caution">
    <text evidence="2">The sequence shown here is derived from an EMBL/GenBank/DDBJ whole genome shotgun (WGS) entry which is preliminary data.</text>
</comment>
<reference evidence="4" key="1">
    <citation type="submission" date="2017-01" db="EMBL/GenBank/DDBJ databases">
        <title>Genome Analysis of Deinococcus marmoris KOPRI26562.</title>
        <authorList>
            <person name="Kim J.H."/>
            <person name="Oh H.-M."/>
        </authorList>
    </citation>
    <scope>NUCLEOTIDE SEQUENCE [LARGE SCALE GENOMIC DNA]</scope>
    <source>
        <strain evidence="4">PAMC 26633</strain>
    </source>
</reference>
<evidence type="ECO:0000313" key="2">
    <source>
        <dbReference type="EMBL" id="OXC74035.1"/>
    </source>
</evidence>
<gene>
    <name evidence="3" type="ORF">BSU04_32970</name>
    <name evidence="2" type="ORF">BSU04_34750</name>
</gene>
<dbReference type="EMBL" id="MTHB01000228">
    <property type="protein sequence ID" value="OXC74246.1"/>
    <property type="molecule type" value="Genomic_DNA"/>
</dbReference>
<evidence type="ECO:0000313" key="3">
    <source>
        <dbReference type="EMBL" id="OXC74246.1"/>
    </source>
</evidence>
<evidence type="ECO:0000313" key="4">
    <source>
        <dbReference type="Proteomes" id="UP000214720"/>
    </source>
</evidence>
<evidence type="ECO:0000256" key="1">
    <source>
        <dbReference type="SAM" id="MobiDB-lite"/>
    </source>
</evidence>
<protein>
    <submittedName>
        <fullName evidence="2">Uncharacterized protein</fullName>
    </submittedName>
</protein>
<reference evidence="2" key="2">
    <citation type="submission" date="2017-01" db="EMBL/GenBank/DDBJ databases">
        <authorList>
            <person name="Mah S.A."/>
            <person name="Swanson W.J."/>
            <person name="Moy G.W."/>
            <person name="Vacquier V.D."/>
        </authorList>
    </citation>
    <scope>NUCLEOTIDE SEQUENCE</scope>
    <source>
        <strain evidence="2">PAMC 26633</strain>
    </source>
</reference>
<sequence>MAGVAFSSGRTHPFHPSGFVMNEPHHPLEGALWAPAASDNE</sequence>
<feature type="region of interest" description="Disordered" evidence="1">
    <location>
        <begin position="1"/>
        <end position="41"/>
    </location>
</feature>
<dbReference type="Proteomes" id="UP000214720">
    <property type="component" value="Unassembled WGS sequence"/>
</dbReference>
<dbReference type="AlphaFoldDB" id="A0A226WS80"/>